<keyword evidence="2" id="KW-1185">Reference proteome</keyword>
<proteinExistence type="predicted"/>
<reference evidence="2" key="1">
    <citation type="journal article" date="2019" name="Int. J. Syst. Evol. Microbiol.">
        <title>The Global Catalogue of Microorganisms (GCM) 10K type strain sequencing project: providing services to taxonomists for standard genome sequencing and annotation.</title>
        <authorList>
            <consortium name="The Broad Institute Genomics Platform"/>
            <consortium name="The Broad Institute Genome Sequencing Center for Infectious Disease"/>
            <person name="Wu L."/>
            <person name="Ma J."/>
        </authorList>
    </citation>
    <scope>NUCLEOTIDE SEQUENCE [LARGE SCALE GENOMIC DNA]</scope>
    <source>
        <strain evidence="2">KACC 14249</strain>
    </source>
</reference>
<dbReference type="Proteomes" id="UP001596189">
    <property type="component" value="Unassembled WGS sequence"/>
</dbReference>
<accession>A0ABW1JCI7</accession>
<organism evidence="1 2">
    <name type="scientific">Angustibacter luteus</name>
    <dbReference type="NCBI Taxonomy" id="658456"/>
    <lineage>
        <taxon>Bacteria</taxon>
        <taxon>Bacillati</taxon>
        <taxon>Actinomycetota</taxon>
        <taxon>Actinomycetes</taxon>
        <taxon>Kineosporiales</taxon>
        <taxon>Kineosporiaceae</taxon>
    </lineage>
</organism>
<dbReference type="EMBL" id="JBHSRD010000003">
    <property type="protein sequence ID" value="MFC6006860.1"/>
    <property type="molecule type" value="Genomic_DNA"/>
</dbReference>
<protein>
    <recommendedName>
        <fullName evidence="3">Nuclear transport factor 2 family protein</fullName>
    </recommendedName>
</protein>
<comment type="caution">
    <text evidence="1">The sequence shown here is derived from an EMBL/GenBank/DDBJ whole genome shotgun (WGS) entry which is preliminary data.</text>
</comment>
<gene>
    <name evidence="1" type="ORF">ACFQDO_06915</name>
</gene>
<evidence type="ECO:0000313" key="1">
    <source>
        <dbReference type="EMBL" id="MFC6006860.1"/>
    </source>
</evidence>
<evidence type="ECO:0008006" key="3">
    <source>
        <dbReference type="Google" id="ProtNLM"/>
    </source>
</evidence>
<dbReference type="RefSeq" id="WP_345718331.1">
    <property type="nucleotide sequence ID" value="NZ_BAABFP010000008.1"/>
</dbReference>
<evidence type="ECO:0000313" key="2">
    <source>
        <dbReference type="Proteomes" id="UP001596189"/>
    </source>
</evidence>
<name>A0ABW1JCI7_9ACTN</name>
<sequence>MTAQPVADPTVAVARLISFLETGSVPEGLFAPDVFSDLSLPHWRIQTETARDIIAERVAGHPIPGQVRVERVEHTGHGFTIEFEERWVHEGQQWYCREMIRADVVDDVILEMSIYCTGDWDEAKQREHGQAVRLIRP</sequence>